<dbReference type="RefSeq" id="WP_103889347.1">
    <property type="nucleotide sequence ID" value="NZ_FNVU01000018.1"/>
</dbReference>
<dbReference type="InterPro" id="IPR003439">
    <property type="entry name" value="ABC_transporter-like_ATP-bd"/>
</dbReference>
<evidence type="ECO:0000256" key="6">
    <source>
        <dbReference type="ARBA" id="ARBA00023136"/>
    </source>
</evidence>
<accession>A0A1H6DPY9</accession>
<dbReference type="Proteomes" id="UP000236754">
    <property type="component" value="Unassembled WGS sequence"/>
</dbReference>
<keyword evidence="2 8" id="KW-0812">Transmembrane</keyword>
<evidence type="ECO:0000256" key="5">
    <source>
        <dbReference type="ARBA" id="ARBA00022989"/>
    </source>
</evidence>
<dbReference type="InterPro" id="IPR036640">
    <property type="entry name" value="ABC1_TM_sf"/>
</dbReference>
<feature type="transmembrane region" description="Helical" evidence="8">
    <location>
        <begin position="314"/>
        <end position="334"/>
    </location>
</feature>
<evidence type="ECO:0000259" key="9">
    <source>
        <dbReference type="PROSITE" id="PS50893"/>
    </source>
</evidence>
<protein>
    <submittedName>
        <fullName evidence="10">ATP-binding cassette, subfamily B</fullName>
    </submittedName>
</protein>
<dbReference type="PROSITE" id="PS50893">
    <property type="entry name" value="ABC_TRANSPORTER_2"/>
    <property type="match status" value="1"/>
</dbReference>
<dbReference type="GO" id="GO:0034040">
    <property type="term" value="F:ATPase-coupled lipid transmembrane transporter activity"/>
    <property type="evidence" value="ECO:0007669"/>
    <property type="project" value="TreeGrafter"/>
</dbReference>
<feature type="compositionally biased region" description="Pro residues" evidence="7">
    <location>
        <begin position="10"/>
        <end position="25"/>
    </location>
</feature>
<evidence type="ECO:0000256" key="4">
    <source>
        <dbReference type="ARBA" id="ARBA00022840"/>
    </source>
</evidence>
<keyword evidence="4 10" id="KW-0067">ATP-binding</keyword>
<keyword evidence="3" id="KW-0547">Nucleotide-binding</keyword>
<keyword evidence="6 8" id="KW-0472">Membrane</keyword>
<gene>
    <name evidence="10" type="ORF">SAMN05216223_11873</name>
</gene>
<feature type="domain" description="ABC transporter" evidence="9">
    <location>
        <begin position="405"/>
        <end position="649"/>
    </location>
</feature>
<evidence type="ECO:0000256" key="8">
    <source>
        <dbReference type="SAM" id="Phobius"/>
    </source>
</evidence>
<dbReference type="EMBL" id="FNVU01000018">
    <property type="protein sequence ID" value="SEG87300.1"/>
    <property type="molecule type" value="Genomic_DNA"/>
</dbReference>
<sequence>MTDAEQPGGTVPPPRDGDLPLPPASAPAAPAEGDLGDELAEAYWATYDGAAARTSLWTILGRLPGIGRRVLVLAWRADRRATAAVVVLQLVSATTASFGLLASVGVLQALFAQGATPDRVRSALPSLALVVGLLMARAVMDAGVTLFQERLTPTVRRLLETEFLQLTAGVALEAVDDATWSDDAHRAHDRGLYFAQQSIAQVLELASALMGLAGAASVLTYLHPLLLPLLIASVIPQGLASVRSARAQFLSQVRHSTLRRRMQIFSWLLLDEDAAAELRSSTAAAALLAEHQRLAVTIEREEARLGREAARTGLVGRAVGGLATGLTYAALAWMTIRGWLPLSSGGAAVLAVRTSQSALTRIVLATHHAYEYALWTSDLEAFLDQCRARLPRRTGRTLPSGVRVITVEDLTFTYPGQDARPALDGVSMRLAAGSTVAFVGANGSGKSTMSKLLAGLYVPDSGTIRWDGTDIMDVDAESIQAQVAMVLQDPVQWPLSAAANITISAGSITEAEPERAHLAAVESGAAPVIAGLPRQWATPLSRRFKTGRQLSGGNWAKFAVARGLYKKAPVLVLDEPTASMDPRAEHAVYRAVLRGQHRADRITVLISHRLASVVECDRIYVFHHGRIIEEGDHATLMRRGGEYAAMFTLQAAAYQPMAPHASEEPRP</sequence>
<dbReference type="SUPFAM" id="SSF52540">
    <property type="entry name" value="P-loop containing nucleoside triphosphate hydrolases"/>
    <property type="match status" value="1"/>
</dbReference>
<name>A0A1H6DPY9_9ACTN</name>
<keyword evidence="5 8" id="KW-1133">Transmembrane helix</keyword>
<keyword evidence="11" id="KW-1185">Reference proteome</keyword>
<dbReference type="Pfam" id="PF00005">
    <property type="entry name" value="ABC_tran"/>
    <property type="match status" value="1"/>
</dbReference>
<dbReference type="InterPro" id="IPR003593">
    <property type="entry name" value="AAA+_ATPase"/>
</dbReference>
<dbReference type="GO" id="GO:0016887">
    <property type="term" value="F:ATP hydrolysis activity"/>
    <property type="evidence" value="ECO:0007669"/>
    <property type="project" value="InterPro"/>
</dbReference>
<dbReference type="GO" id="GO:0005886">
    <property type="term" value="C:plasma membrane"/>
    <property type="evidence" value="ECO:0007669"/>
    <property type="project" value="UniProtKB-SubCell"/>
</dbReference>
<dbReference type="AlphaFoldDB" id="A0A1H6DPY9"/>
<reference evidence="10 11" key="1">
    <citation type="submission" date="2016-10" db="EMBL/GenBank/DDBJ databases">
        <authorList>
            <person name="de Groot N.N."/>
        </authorList>
    </citation>
    <scope>NUCLEOTIDE SEQUENCE [LARGE SCALE GENOMIC DNA]</scope>
    <source>
        <strain evidence="10 11">CGMCC 4.2023</strain>
    </source>
</reference>
<dbReference type="PROSITE" id="PS00211">
    <property type="entry name" value="ABC_TRANSPORTER_1"/>
    <property type="match status" value="1"/>
</dbReference>
<dbReference type="Gene3D" id="1.20.1560.10">
    <property type="entry name" value="ABC transporter type 1, transmembrane domain"/>
    <property type="match status" value="1"/>
</dbReference>
<evidence type="ECO:0000256" key="3">
    <source>
        <dbReference type="ARBA" id="ARBA00022741"/>
    </source>
</evidence>
<dbReference type="SMART" id="SM00382">
    <property type="entry name" value="AAA"/>
    <property type="match status" value="1"/>
</dbReference>
<evidence type="ECO:0000313" key="10">
    <source>
        <dbReference type="EMBL" id="SEG87300.1"/>
    </source>
</evidence>
<dbReference type="InterPro" id="IPR017871">
    <property type="entry name" value="ABC_transporter-like_CS"/>
</dbReference>
<dbReference type="PANTHER" id="PTHR24221:SF654">
    <property type="entry name" value="ATP-BINDING CASSETTE SUB-FAMILY B MEMBER 6"/>
    <property type="match status" value="1"/>
</dbReference>
<feature type="transmembrane region" description="Helical" evidence="8">
    <location>
        <begin position="123"/>
        <end position="147"/>
    </location>
</feature>
<evidence type="ECO:0000256" key="1">
    <source>
        <dbReference type="ARBA" id="ARBA00004651"/>
    </source>
</evidence>
<dbReference type="PANTHER" id="PTHR24221">
    <property type="entry name" value="ATP-BINDING CASSETTE SUB-FAMILY B"/>
    <property type="match status" value="1"/>
</dbReference>
<dbReference type="OrthoDB" id="9806127at2"/>
<comment type="subcellular location">
    <subcellularLocation>
        <location evidence="1">Cell membrane</location>
        <topology evidence="1">Multi-pass membrane protein</topology>
    </subcellularLocation>
</comment>
<feature type="transmembrane region" description="Helical" evidence="8">
    <location>
        <begin position="83"/>
        <end position="111"/>
    </location>
</feature>
<feature type="region of interest" description="Disordered" evidence="7">
    <location>
        <begin position="1"/>
        <end position="32"/>
    </location>
</feature>
<dbReference type="GO" id="GO:0005524">
    <property type="term" value="F:ATP binding"/>
    <property type="evidence" value="ECO:0007669"/>
    <property type="project" value="UniProtKB-KW"/>
</dbReference>
<organism evidence="10 11">
    <name type="scientific">Actinacidiphila yanglinensis</name>
    <dbReference type="NCBI Taxonomy" id="310779"/>
    <lineage>
        <taxon>Bacteria</taxon>
        <taxon>Bacillati</taxon>
        <taxon>Actinomycetota</taxon>
        <taxon>Actinomycetes</taxon>
        <taxon>Kitasatosporales</taxon>
        <taxon>Streptomycetaceae</taxon>
        <taxon>Actinacidiphila</taxon>
    </lineage>
</organism>
<evidence type="ECO:0000256" key="7">
    <source>
        <dbReference type="SAM" id="MobiDB-lite"/>
    </source>
</evidence>
<evidence type="ECO:0000256" key="2">
    <source>
        <dbReference type="ARBA" id="ARBA00022692"/>
    </source>
</evidence>
<dbReference type="Gene3D" id="3.40.50.300">
    <property type="entry name" value="P-loop containing nucleotide triphosphate hydrolases"/>
    <property type="match status" value="1"/>
</dbReference>
<evidence type="ECO:0000313" key="11">
    <source>
        <dbReference type="Proteomes" id="UP000236754"/>
    </source>
</evidence>
<dbReference type="InterPro" id="IPR039421">
    <property type="entry name" value="Type_1_exporter"/>
</dbReference>
<dbReference type="InterPro" id="IPR027417">
    <property type="entry name" value="P-loop_NTPase"/>
</dbReference>
<dbReference type="SUPFAM" id="SSF90123">
    <property type="entry name" value="ABC transporter transmembrane region"/>
    <property type="match status" value="1"/>
</dbReference>
<proteinExistence type="predicted"/>